<evidence type="ECO:0000256" key="1">
    <source>
        <dbReference type="PROSITE-ProRule" id="PRU00182"/>
    </source>
</evidence>
<dbReference type="InterPro" id="IPR012677">
    <property type="entry name" value="Nucleotide-bd_a/b_plait_sf"/>
</dbReference>
<dbReference type="Gene3D" id="3.30.1370.160">
    <property type="match status" value="1"/>
</dbReference>
<dbReference type="CDD" id="cd00165">
    <property type="entry name" value="S4"/>
    <property type="match status" value="1"/>
</dbReference>
<evidence type="ECO:0000313" key="3">
    <source>
        <dbReference type="EMBL" id="SCM80010.1"/>
    </source>
</evidence>
<evidence type="ECO:0000259" key="2">
    <source>
        <dbReference type="SMART" id="SM00363"/>
    </source>
</evidence>
<dbReference type="PANTHER" id="PTHR13633:SF3">
    <property type="entry name" value="MITOCHONDRIAL TRANSCRIPTION RESCUE FACTOR 1"/>
    <property type="match status" value="1"/>
</dbReference>
<dbReference type="Gene3D" id="3.10.290.10">
    <property type="entry name" value="RNA-binding S4 domain"/>
    <property type="match status" value="1"/>
</dbReference>
<sequence>MSERDKILRYYRSSGDAELAAKLLDLAEATLKNRKYKVSEILDPYGQSIAETITAHYERLTLEAWGGYAGAERVKVAFVDSDFLDYASSLDFALAVIVIKWDSRYSRLTHRDVLGALTGLGIKREVLGDIIMAGEECYVVADDSMAAYIVQNLAEIGQASVSAAFASFDDIPAKEEKVKEIRATVASLRLDAIAAAGYGMSRTRMADDIVAAKVKINWQEAKSPSQAVKVGDVISMRGRGRVEVVEIPGQTKKGRYSILLRRFI</sequence>
<dbReference type="Pfam" id="PF17774">
    <property type="entry name" value="YlmH_RBD"/>
    <property type="match status" value="1"/>
</dbReference>
<protein>
    <submittedName>
        <fullName evidence="3">RNA-binding S4 domain containing protein</fullName>
    </submittedName>
</protein>
<dbReference type="InterPro" id="IPR040591">
    <property type="entry name" value="RqcP2_RBD"/>
</dbReference>
<dbReference type="EMBL" id="FMJE01000003">
    <property type="protein sequence ID" value="SCM80010.1"/>
    <property type="molecule type" value="Genomic_DNA"/>
</dbReference>
<accession>A0A212LRF4</accession>
<dbReference type="SUPFAM" id="SSF55174">
    <property type="entry name" value="Alpha-L RNA-binding motif"/>
    <property type="match status" value="1"/>
</dbReference>
<feature type="domain" description="RNA-binding S4" evidence="2">
    <location>
        <begin position="188"/>
        <end position="248"/>
    </location>
</feature>
<reference evidence="3" key="1">
    <citation type="submission" date="2016-08" db="EMBL/GenBank/DDBJ databases">
        <authorList>
            <person name="Seilhamer J.J."/>
        </authorList>
    </citation>
    <scope>NUCLEOTIDE SEQUENCE</scope>
    <source>
        <strain evidence="3">86</strain>
    </source>
</reference>
<organism evidence="3">
    <name type="scientific">uncultured Sporomusa sp</name>
    <dbReference type="NCBI Taxonomy" id="307249"/>
    <lineage>
        <taxon>Bacteria</taxon>
        <taxon>Bacillati</taxon>
        <taxon>Bacillota</taxon>
        <taxon>Negativicutes</taxon>
        <taxon>Selenomonadales</taxon>
        <taxon>Sporomusaceae</taxon>
        <taxon>Sporomusa</taxon>
        <taxon>environmental samples</taxon>
    </lineage>
</organism>
<gene>
    <name evidence="3" type="ORF">KL86SPO_30201</name>
</gene>
<dbReference type="Gene3D" id="3.30.70.330">
    <property type="match status" value="1"/>
</dbReference>
<dbReference type="InterPro" id="IPR002942">
    <property type="entry name" value="S4_RNA-bd"/>
</dbReference>
<dbReference type="Pfam" id="PF01479">
    <property type="entry name" value="S4"/>
    <property type="match status" value="1"/>
</dbReference>
<dbReference type="AlphaFoldDB" id="A0A212LRF4"/>
<dbReference type="InterPro" id="IPR036986">
    <property type="entry name" value="S4_RNA-bd_sf"/>
</dbReference>
<name>A0A212LRF4_9FIRM</name>
<dbReference type="PROSITE" id="PS50889">
    <property type="entry name" value="S4"/>
    <property type="match status" value="1"/>
</dbReference>
<dbReference type="RefSeq" id="WP_075755694.1">
    <property type="nucleotide sequence ID" value="NZ_LT608335.1"/>
</dbReference>
<dbReference type="GO" id="GO:0003723">
    <property type="term" value="F:RNA binding"/>
    <property type="evidence" value="ECO:0007669"/>
    <property type="project" value="UniProtKB-KW"/>
</dbReference>
<proteinExistence type="predicted"/>
<dbReference type="SMART" id="SM00363">
    <property type="entry name" value="S4"/>
    <property type="match status" value="1"/>
</dbReference>
<keyword evidence="1" id="KW-0694">RNA-binding</keyword>
<dbReference type="PANTHER" id="PTHR13633">
    <property type="entry name" value="MITOCHONDRIAL TRANSCRIPTION RESCUE FACTOR 1"/>
    <property type="match status" value="1"/>
</dbReference>